<evidence type="ECO:0008006" key="3">
    <source>
        <dbReference type="Google" id="ProtNLM"/>
    </source>
</evidence>
<protein>
    <recommendedName>
        <fullName evidence="3">DUF1015 domain-containing protein</fullName>
    </recommendedName>
</protein>
<dbReference type="OrthoDB" id="9781616at2"/>
<dbReference type="PANTHER" id="PTHR36454:SF1">
    <property type="entry name" value="DUF1015 DOMAIN-CONTAINING PROTEIN"/>
    <property type="match status" value="1"/>
</dbReference>
<dbReference type="EMBL" id="QFFZ01000020">
    <property type="protein sequence ID" value="TEB10854.1"/>
    <property type="molecule type" value="Genomic_DNA"/>
</dbReference>
<dbReference type="InterPro" id="IPR008323">
    <property type="entry name" value="UCP033563"/>
</dbReference>
<dbReference type="Proteomes" id="UP000297597">
    <property type="component" value="Unassembled WGS sequence"/>
</dbReference>
<gene>
    <name evidence="1" type="ORF">Pmgp_02021</name>
</gene>
<accession>A0A4Y7RPC0</accession>
<dbReference type="PANTHER" id="PTHR36454">
    <property type="entry name" value="LMO2823 PROTEIN"/>
    <property type="match status" value="1"/>
</dbReference>
<reference evidence="1 2" key="1">
    <citation type="journal article" date="2018" name="Environ. Microbiol.">
        <title>Novel energy conservation strategies and behaviour of Pelotomaculum schinkii driving syntrophic propionate catabolism.</title>
        <authorList>
            <person name="Hidalgo-Ahumada C.A.P."/>
            <person name="Nobu M.K."/>
            <person name="Narihiro T."/>
            <person name="Tamaki H."/>
            <person name="Liu W.T."/>
            <person name="Kamagata Y."/>
            <person name="Stams A.J.M."/>
            <person name="Imachi H."/>
            <person name="Sousa D.Z."/>
        </authorList>
    </citation>
    <scope>NUCLEOTIDE SEQUENCE [LARGE SCALE GENOMIC DNA]</scope>
    <source>
        <strain evidence="1 2">MGP</strain>
    </source>
</reference>
<dbReference type="Pfam" id="PF06245">
    <property type="entry name" value="DUF1015"/>
    <property type="match status" value="1"/>
</dbReference>
<organism evidence="1 2">
    <name type="scientific">Pelotomaculum propionicicum</name>
    <dbReference type="NCBI Taxonomy" id="258475"/>
    <lineage>
        <taxon>Bacteria</taxon>
        <taxon>Bacillati</taxon>
        <taxon>Bacillota</taxon>
        <taxon>Clostridia</taxon>
        <taxon>Eubacteriales</taxon>
        <taxon>Desulfotomaculaceae</taxon>
        <taxon>Pelotomaculum</taxon>
    </lineage>
</organism>
<dbReference type="AlphaFoldDB" id="A0A4Y7RPC0"/>
<evidence type="ECO:0000313" key="1">
    <source>
        <dbReference type="EMBL" id="TEB10854.1"/>
    </source>
</evidence>
<comment type="caution">
    <text evidence="1">The sequence shown here is derived from an EMBL/GenBank/DDBJ whole genome shotgun (WGS) entry which is preliminary data.</text>
</comment>
<keyword evidence="2" id="KW-1185">Reference proteome</keyword>
<evidence type="ECO:0000313" key="2">
    <source>
        <dbReference type="Proteomes" id="UP000297597"/>
    </source>
</evidence>
<proteinExistence type="predicted"/>
<name>A0A4Y7RPC0_9FIRM</name>
<sequence length="476" mass="53790">MACIIPFKGLRYNPDKAGSLADLVTPPYDVIDAAAQDCYYRRHPYNIIRLEYGKTYPEDNENNNRYTRSAKDFKSWLSEQVLTQEASPALYLYEQEFTLGGEKRIRSGFFGGVRLEPYEKGIILPHEETMPKHKADRLALMRACEASFSPIFGLYADRENTIISTMRENVKNTAPDVDFTDEDGYGHRMWVITDSRVIGRVQQTMGDKQIFIADGHHRYETALNYKKERESGSIRPGGDSAVSAASSCSTAPDGSISCSYTSDPVYNYTMMTLVNLYDPGLVVLPTHRLIENVASLDKNKLIEQLKANFTVEEYILKPDKSNFREILAVMEEKMQPGGAVCPADTVKHRHAFCLYAGDNKIFMLSLKDNIDVTGIMPQDRSKAWQGLDVSVLHSLIIEKHLGICGELRAKAEHITYSREEEGALDQVDRGEYQLAFFLNPTLVEEVTEIAGKGEKMPQKSTFFYPKVKTGIVMYKL</sequence>
<dbReference type="RefSeq" id="WP_134213863.1">
    <property type="nucleotide sequence ID" value="NZ_QFFZ01000020.1"/>
</dbReference>